<dbReference type="RefSeq" id="WP_158061186.1">
    <property type="nucleotide sequence ID" value="NZ_CP044427.1"/>
</dbReference>
<dbReference type="CDD" id="cd24158">
    <property type="entry name" value="NUDIX_ADPRase_Rv1700"/>
    <property type="match status" value="1"/>
</dbReference>
<dbReference type="SUPFAM" id="SSF55811">
    <property type="entry name" value="Nudix"/>
    <property type="match status" value="1"/>
</dbReference>
<accession>A0A5J6V4B5</accession>
<keyword evidence="4" id="KW-1185">Reference proteome</keyword>
<dbReference type="GO" id="GO:0019693">
    <property type="term" value="P:ribose phosphate metabolic process"/>
    <property type="evidence" value="ECO:0007669"/>
    <property type="project" value="TreeGrafter"/>
</dbReference>
<protein>
    <submittedName>
        <fullName evidence="3">NUDIX hydrolase</fullName>
    </submittedName>
</protein>
<dbReference type="KEGG" id="serw:FY030_08860"/>
<feature type="domain" description="Nudix hydrolase" evidence="2">
    <location>
        <begin position="55"/>
        <end position="192"/>
    </location>
</feature>
<dbReference type="GO" id="GO:0005829">
    <property type="term" value="C:cytosol"/>
    <property type="evidence" value="ECO:0007669"/>
    <property type="project" value="TreeGrafter"/>
</dbReference>
<gene>
    <name evidence="3" type="ORF">FY030_08860</name>
</gene>
<evidence type="ECO:0000259" key="2">
    <source>
        <dbReference type="PROSITE" id="PS51462"/>
    </source>
</evidence>
<dbReference type="InterPro" id="IPR015797">
    <property type="entry name" value="NUDIX_hydrolase-like_dom_sf"/>
</dbReference>
<dbReference type="Proteomes" id="UP000326546">
    <property type="component" value="Chromosome"/>
</dbReference>
<proteinExistence type="predicted"/>
<organism evidence="3 4">
    <name type="scientific">Ornithinimicrobium pratense</name>
    <dbReference type="NCBI Taxonomy" id="2593973"/>
    <lineage>
        <taxon>Bacteria</taxon>
        <taxon>Bacillati</taxon>
        <taxon>Actinomycetota</taxon>
        <taxon>Actinomycetes</taxon>
        <taxon>Micrococcales</taxon>
        <taxon>Ornithinimicrobiaceae</taxon>
        <taxon>Ornithinimicrobium</taxon>
    </lineage>
</organism>
<dbReference type="Gene3D" id="3.90.79.10">
    <property type="entry name" value="Nucleoside Triphosphate Pyrophosphohydrolase"/>
    <property type="match status" value="1"/>
</dbReference>
<name>A0A5J6V4B5_9MICO</name>
<evidence type="ECO:0000313" key="3">
    <source>
        <dbReference type="EMBL" id="QFG68800.1"/>
    </source>
</evidence>
<dbReference type="Pfam" id="PF00293">
    <property type="entry name" value="NUDIX"/>
    <property type="match status" value="1"/>
</dbReference>
<keyword evidence="1 3" id="KW-0378">Hydrolase</keyword>
<dbReference type="EMBL" id="CP044427">
    <property type="protein sequence ID" value="QFG68800.1"/>
    <property type="molecule type" value="Genomic_DNA"/>
</dbReference>
<evidence type="ECO:0000313" key="4">
    <source>
        <dbReference type="Proteomes" id="UP000326546"/>
    </source>
</evidence>
<dbReference type="AlphaFoldDB" id="A0A5J6V4B5"/>
<reference evidence="3 4" key="1">
    <citation type="submission" date="2019-09" db="EMBL/GenBank/DDBJ databases">
        <title>Serinicoccus pratensis sp. nov., isolated from meadow soil.</title>
        <authorList>
            <person name="Zhang W."/>
        </authorList>
    </citation>
    <scope>NUCLEOTIDE SEQUENCE [LARGE SCALE GENOMIC DNA]</scope>
    <source>
        <strain evidence="3 4">W204</strain>
    </source>
</reference>
<dbReference type="PANTHER" id="PTHR11839">
    <property type="entry name" value="UDP/ADP-SUGAR PYROPHOSPHATASE"/>
    <property type="match status" value="1"/>
</dbReference>
<sequence>MTLDAPRLSLDELRDLPGRRPVVTSDTVFEGRVWDVVADQVDLGGPEPVRREYVAHTGAVAILALREDRGAPEVLVIRQYRHPIGAEDWELPAGLLDVEGEEPVLTAARELAEEADLTAASWEQLVSLTPSPGGLDEVITIFLATGLSDVPQDERHERTHEEAGMPTGWVTLDEAAAAVLAGQVRNGPLMIGVLALAERLRRDRRNTP</sequence>
<evidence type="ECO:0000256" key="1">
    <source>
        <dbReference type="ARBA" id="ARBA00022801"/>
    </source>
</evidence>
<dbReference type="GO" id="GO:0006753">
    <property type="term" value="P:nucleoside phosphate metabolic process"/>
    <property type="evidence" value="ECO:0007669"/>
    <property type="project" value="TreeGrafter"/>
</dbReference>
<dbReference type="InterPro" id="IPR000086">
    <property type="entry name" value="NUDIX_hydrolase_dom"/>
</dbReference>
<dbReference type="GO" id="GO:0016787">
    <property type="term" value="F:hydrolase activity"/>
    <property type="evidence" value="ECO:0007669"/>
    <property type="project" value="UniProtKB-KW"/>
</dbReference>
<dbReference type="OrthoDB" id="9806150at2"/>
<dbReference type="PROSITE" id="PS51462">
    <property type="entry name" value="NUDIX"/>
    <property type="match status" value="1"/>
</dbReference>
<dbReference type="PANTHER" id="PTHR11839:SF31">
    <property type="entry name" value="ADP-RIBOSE PYROPHOSPHATASE"/>
    <property type="match status" value="1"/>
</dbReference>